<name>A0A5J9SF99_9POAL</name>
<sequence>MRSNKRGKTRWDRRHDGREDEASATRRCSVTQDPRPQGRGLEGGKLVVDCAGEGLLFVEADADVRLADLEVAGLRAPFPGMDELLFDVEGTSSMLNCLLLLIQLSGQVKSPAGDFTWPTWLLCDGFVLALRLNHTICDAIGIIQFMSAVGQLARGFPTVAVQPAWVMRTSSTITRWQRRNK</sequence>
<dbReference type="PANTHER" id="PTHR31147:SF66">
    <property type="entry name" value="OS05G0315700 PROTEIN"/>
    <property type="match status" value="1"/>
</dbReference>
<dbReference type="GO" id="GO:0016747">
    <property type="term" value="F:acyltransferase activity, transferring groups other than amino-acyl groups"/>
    <property type="evidence" value="ECO:0007669"/>
    <property type="project" value="UniProtKB-ARBA"/>
</dbReference>
<dbReference type="EMBL" id="RWGY01000995">
    <property type="protein sequence ID" value="TVT97476.1"/>
    <property type="molecule type" value="Genomic_DNA"/>
</dbReference>
<gene>
    <name evidence="4" type="ORF">EJB05_57271</name>
</gene>
<dbReference type="InterPro" id="IPR050898">
    <property type="entry name" value="Plant_acyltransferase"/>
</dbReference>
<feature type="region of interest" description="Disordered" evidence="3">
    <location>
        <begin position="1"/>
        <end position="40"/>
    </location>
</feature>
<dbReference type="Gramene" id="TVT97476">
    <property type="protein sequence ID" value="TVT97476"/>
    <property type="gene ID" value="EJB05_57271"/>
</dbReference>
<dbReference type="PANTHER" id="PTHR31147">
    <property type="entry name" value="ACYL TRANSFERASE 4"/>
    <property type="match status" value="1"/>
</dbReference>
<reference evidence="4 5" key="1">
    <citation type="journal article" date="2019" name="Sci. Rep.">
        <title>A high-quality genome of Eragrostis curvula grass provides insights into Poaceae evolution and supports new strategies to enhance forage quality.</title>
        <authorList>
            <person name="Carballo J."/>
            <person name="Santos B.A.C.M."/>
            <person name="Zappacosta D."/>
            <person name="Garbus I."/>
            <person name="Selva J.P."/>
            <person name="Gallo C.A."/>
            <person name="Diaz A."/>
            <person name="Albertini E."/>
            <person name="Caccamo M."/>
            <person name="Echenique V."/>
        </authorList>
    </citation>
    <scope>NUCLEOTIDE SEQUENCE [LARGE SCALE GENOMIC DNA]</scope>
    <source>
        <strain evidence="5">cv. Victoria</strain>
        <tissue evidence="4">Leaf</tissue>
    </source>
</reference>
<feature type="compositionally biased region" description="Basic and acidic residues" evidence="3">
    <location>
        <begin position="9"/>
        <end position="24"/>
    </location>
</feature>
<evidence type="ECO:0000313" key="5">
    <source>
        <dbReference type="Proteomes" id="UP000324897"/>
    </source>
</evidence>
<feature type="non-terminal residue" evidence="4">
    <location>
        <position position="1"/>
    </location>
</feature>
<keyword evidence="2" id="KW-0808">Transferase</keyword>
<dbReference type="AlphaFoldDB" id="A0A5J9SF99"/>
<keyword evidence="5" id="KW-1185">Reference proteome</keyword>
<evidence type="ECO:0000256" key="3">
    <source>
        <dbReference type="SAM" id="MobiDB-lite"/>
    </source>
</evidence>
<protein>
    <submittedName>
        <fullName evidence="4">Uncharacterized protein</fullName>
    </submittedName>
</protein>
<evidence type="ECO:0000256" key="2">
    <source>
        <dbReference type="ARBA" id="ARBA00022679"/>
    </source>
</evidence>
<dbReference type="Proteomes" id="UP000324897">
    <property type="component" value="Unassembled WGS sequence"/>
</dbReference>
<dbReference type="InterPro" id="IPR023213">
    <property type="entry name" value="CAT-like_dom_sf"/>
</dbReference>
<comment type="similarity">
    <text evidence="1">Belongs to the plant acyltransferase family.</text>
</comment>
<evidence type="ECO:0000313" key="4">
    <source>
        <dbReference type="EMBL" id="TVT97476.1"/>
    </source>
</evidence>
<comment type="caution">
    <text evidence="4">The sequence shown here is derived from an EMBL/GenBank/DDBJ whole genome shotgun (WGS) entry which is preliminary data.</text>
</comment>
<organism evidence="4 5">
    <name type="scientific">Eragrostis curvula</name>
    <name type="common">weeping love grass</name>
    <dbReference type="NCBI Taxonomy" id="38414"/>
    <lineage>
        <taxon>Eukaryota</taxon>
        <taxon>Viridiplantae</taxon>
        <taxon>Streptophyta</taxon>
        <taxon>Embryophyta</taxon>
        <taxon>Tracheophyta</taxon>
        <taxon>Spermatophyta</taxon>
        <taxon>Magnoliopsida</taxon>
        <taxon>Liliopsida</taxon>
        <taxon>Poales</taxon>
        <taxon>Poaceae</taxon>
        <taxon>PACMAD clade</taxon>
        <taxon>Chloridoideae</taxon>
        <taxon>Eragrostideae</taxon>
        <taxon>Eragrostidinae</taxon>
        <taxon>Eragrostis</taxon>
    </lineage>
</organism>
<accession>A0A5J9SF99</accession>
<dbReference type="Gene3D" id="3.30.559.10">
    <property type="entry name" value="Chloramphenicol acetyltransferase-like domain"/>
    <property type="match status" value="1"/>
</dbReference>
<dbReference type="Pfam" id="PF02458">
    <property type="entry name" value="Transferase"/>
    <property type="match status" value="1"/>
</dbReference>
<proteinExistence type="inferred from homology"/>
<dbReference type="OrthoDB" id="1483986at2759"/>
<evidence type="ECO:0000256" key="1">
    <source>
        <dbReference type="ARBA" id="ARBA00009861"/>
    </source>
</evidence>